<dbReference type="AlphaFoldDB" id="A0A2I0UL71"/>
<reference evidence="5" key="1">
    <citation type="submission" date="2017-11" db="EMBL/GenBank/DDBJ databases">
        <authorList>
            <person name="Lima N.C."/>
            <person name="Parody-Merino A.M."/>
            <person name="Battley P.F."/>
            <person name="Fidler A.E."/>
            <person name="Prosdocimi F."/>
        </authorList>
    </citation>
    <scope>NUCLEOTIDE SEQUENCE [LARGE SCALE GENOMIC DNA]</scope>
</reference>
<dbReference type="InterPro" id="IPR028042">
    <property type="entry name" value="DUF4639"/>
</dbReference>
<dbReference type="InterPro" id="IPR036291">
    <property type="entry name" value="NAD(P)-bd_dom_sf"/>
</dbReference>
<name>A0A2I0UL71_LIMLA</name>
<evidence type="ECO:0000256" key="2">
    <source>
        <dbReference type="ARBA" id="ARBA00023002"/>
    </source>
</evidence>
<dbReference type="SUPFAM" id="SSF51735">
    <property type="entry name" value="NAD(P)-binding Rossmann-fold domains"/>
    <property type="match status" value="2"/>
</dbReference>
<dbReference type="GO" id="GO:0016491">
    <property type="term" value="F:oxidoreductase activity"/>
    <property type="evidence" value="ECO:0007669"/>
    <property type="project" value="UniProtKB-KW"/>
</dbReference>
<protein>
    <submittedName>
        <fullName evidence="4">Retinol dehydrogenase 12-like</fullName>
    </submittedName>
</protein>
<dbReference type="Gene3D" id="3.40.50.720">
    <property type="entry name" value="NAD(P)-binding Rossmann-like Domain"/>
    <property type="match status" value="1"/>
</dbReference>
<organism evidence="4 5">
    <name type="scientific">Limosa lapponica baueri</name>
    <dbReference type="NCBI Taxonomy" id="1758121"/>
    <lineage>
        <taxon>Eukaryota</taxon>
        <taxon>Metazoa</taxon>
        <taxon>Chordata</taxon>
        <taxon>Craniata</taxon>
        <taxon>Vertebrata</taxon>
        <taxon>Euteleostomi</taxon>
        <taxon>Archelosauria</taxon>
        <taxon>Archosauria</taxon>
        <taxon>Dinosauria</taxon>
        <taxon>Saurischia</taxon>
        <taxon>Theropoda</taxon>
        <taxon>Coelurosauria</taxon>
        <taxon>Aves</taxon>
        <taxon>Neognathae</taxon>
        <taxon>Neoaves</taxon>
        <taxon>Charadriiformes</taxon>
        <taxon>Scolopacidae</taxon>
        <taxon>Limosa</taxon>
    </lineage>
</organism>
<feature type="compositionally biased region" description="Acidic residues" evidence="3">
    <location>
        <begin position="108"/>
        <end position="122"/>
    </location>
</feature>
<dbReference type="PRINTS" id="PR00081">
    <property type="entry name" value="GDHRDH"/>
</dbReference>
<feature type="region of interest" description="Disordered" evidence="3">
    <location>
        <begin position="1"/>
        <end position="27"/>
    </location>
</feature>
<gene>
    <name evidence="4" type="ORF">llap_2874</name>
</gene>
<dbReference type="PANTHER" id="PTHR43157">
    <property type="entry name" value="PHOSPHATIDYLINOSITOL-GLYCAN BIOSYNTHESIS CLASS F PROTEIN-RELATED"/>
    <property type="match status" value="1"/>
</dbReference>
<proteinExistence type="inferred from homology"/>
<evidence type="ECO:0000313" key="5">
    <source>
        <dbReference type="Proteomes" id="UP000233556"/>
    </source>
</evidence>
<dbReference type="Pfam" id="PF15479">
    <property type="entry name" value="DUF4639"/>
    <property type="match status" value="1"/>
</dbReference>
<dbReference type="OrthoDB" id="191139at2759"/>
<accession>A0A2I0UL71</accession>
<evidence type="ECO:0000256" key="3">
    <source>
        <dbReference type="SAM" id="MobiDB-lite"/>
    </source>
</evidence>
<comment type="similarity">
    <text evidence="1">Belongs to the short-chain dehydrogenases/reductases (SDR) family.</text>
</comment>
<dbReference type="InterPro" id="IPR002347">
    <property type="entry name" value="SDR_fam"/>
</dbReference>
<evidence type="ECO:0000256" key="1">
    <source>
        <dbReference type="ARBA" id="ARBA00006484"/>
    </source>
</evidence>
<evidence type="ECO:0000313" key="4">
    <source>
        <dbReference type="EMBL" id="PKU46790.1"/>
    </source>
</evidence>
<reference evidence="5" key="2">
    <citation type="submission" date="2017-12" db="EMBL/GenBank/DDBJ databases">
        <title>Genome sequence of the Bar-tailed Godwit (Limosa lapponica baueri).</title>
        <authorList>
            <person name="Lima N.C.B."/>
            <person name="Parody-Merino A.M."/>
            <person name="Battley P.F."/>
            <person name="Fidler A.E."/>
            <person name="Prosdocimi F."/>
        </authorList>
    </citation>
    <scope>NUCLEOTIDE SEQUENCE [LARGE SCALE GENOMIC DNA]</scope>
</reference>
<keyword evidence="5" id="KW-1185">Reference proteome</keyword>
<dbReference type="EMBL" id="KZ505697">
    <property type="protein sequence ID" value="PKU46790.1"/>
    <property type="molecule type" value="Genomic_DNA"/>
</dbReference>
<dbReference type="PANTHER" id="PTHR43157:SF30">
    <property type="entry name" value="RETINOL DEHYDROGENASE 11-LIKE"/>
    <property type="match status" value="1"/>
</dbReference>
<dbReference type="Proteomes" id="UP000233556">
    <property type="component" value="Unassembled WGS sequence"/>
</dbReference>
<dbReference type="PRINTS" id="PR00080">
    <property type="entry name" value="SDRFAMILY"/>
</dbReference>
<keyword evidence="2" id="KW-0560">Oxidoreductase</keyword>
<feature type="region of interest" description="Disordered" evidence="3">
    <location>
        <begin position="108"/>
        <end position="132"/>
    </location>
</feature>
<feature type="compositionally biased region" description="Basic and acidic residues" evidence="3">
    <location>
        <begin position="1"/>
        <end position="23"/>
    </location>
</feature>
<sequence length="548" mass="59076">MGWDKTTPRERAAASKSRGEKSRPPTITVARADIVPGRLPEEEWLSLLRAEQRDEDIGDILAELLGRVMDECCKAYVAQQCVPFTVGQMRDALLQIAQWRFLARDEGEMDTDGDDTWQEDEEPKPCTADSWAQGSVPVQDTHLSPCPGELSSLLDSAQLAPGVTIRWGSSVKRGLCIPVHGEEEEETGEAKQDLRPICPTVPFPAIAAGQVTGIGKCVALDLARRNARTILACRSWERGQAAVEEIRAATGNPAVLLRLVDTSSLASVRAFAQAVLREEKRLDVLVNNAGLTGLPFTITPEGLEKTFATNYLGPFLLTNLLLDLLKASAPARIVNVSSFRHSVGTADGRYLTGQERLGSSAATYNSTKLMNVLFTAELAQRLQGTAQGPHDGAEEVLALAETPRDHPRPPWLGEPWPAMTASPGVALVPRAWRSPSSEARLGAAPAAPGVIANALSPGVVSTSIMRHFGWAMRTLFILIRPFIKSAEQGAVSTIYCAVSEEVSGITGKYFDSDCGLSLPSTAARDAGLARKLWEESERLTGLTNGSQH</sequence>
<dbReference type="Pfam" id="PF00106">
    <property type="entry name" value="adh_short"/>
    <property type="match status" value="1"/>
</dbReference>